<dbReference type="AlphaFoldDB" id="A0A8H5JY06"/>
<name>A0A8H5JY06_9HYPO</name>
<keyword evidence="2" id="KW-1185">Reference proteome</keyword>
<evidence type="ECO:0000313" key="2">
    <source>
        <dbReference type="Proteomes" id="UP000582016"/>
    </source>
</evidence>
<protein>
    <submittedName>
        <fullName evidence="1">Ent-kaurene oxidase</fullName>
    </submittedName>
</protein>
<dbReference type="OrthoDB" id="4986691at2759"/>
<gene>
    <name evidence="1" type="ORF">FPHYL_4893</name>
</gene>
<proteinExistence type="predicted"/>
<reference evidence="1 2" key="1">
    <citation type="submission" date="2020-05" db="EMBL/GenBank/DDBJ databases">
        <title>Identification and distribution of gene clusters putatively required for synthesis of sphingolipid metabolism inhibitors in phylogenetically diverse species of the filamentous fungus Fusarium.</title>
        <authorList>
            <person name="Kim H.-S."/>
            <person name="Busman M."/>
            <person name="Brown D.W."/>
            <person name="Divon H."/>
            <person name="Uhlig S."/>
            <person name="Proctor R.H."/>
        </authorList>
    </citation>
    <scope>NUCLEOTIDE SEQUENCE [LARGE SCALE GENOMIC DNA]</scope>
    <source>
        <strain evidence="1 2">NRRL 13617</strain>
    </source>
</reference>
<dbReference type="EMBL" id="JAAOAQ010000159">
    <property type="protein sequence ID" value="KAF5564029.1"/>
    <property type="molecule type" value="Genomic_DNA"/>
</dbReference>
<accession>A0A8H5JY06</accession>
<sequence length="225" mass="25991">MARAINASRHDQIYTAYEDRLQFDTSFPIAQKPGSLRKIVAVVQTAPGWHIPSFQQFGRGNEVNSKDSIVQFFVTQRKGIQKTSREDVDAFRLGEESTAVILPNPKRDMQTTNIGIDFCPSHRFFRSFRDKIRTPHTAAYISYTTTHENSYRQVSPDDKIKDFIRSQDESEVVTKFRRANPDKETELIKLSRQQYALEHVLSSLQRPDTLPLLFKYINSPSNISY</sequence>
<evidence type="ECO:0000313" key="1">
    <source>
        <dbReference type="EMBL" id="KAF5564029.1"/>
    </source>
</evidence>
<comment type="caution">
    <text evidence="1">The sequence shown here is derived from an EMBL/GenBank/DDBJ whole genome shotgun (WGS) entry which is preliminary data.</text>
</comment>
<organism evidence="1 2">
    <name type="scientific">Fusarium phyllophilum</name>
    <dbReference type="NCBI Taxonomy" id="47803"/>
    <lineage>
        <taxon>Eukaryota</taxon>
        <taxon>Fungi</taxon>
        <taxon>Dikarya</taxon>
        <taxon>Ascomycota</taxon>
        <taxon>Pezizomycotina</taxon>
        <taxon>Sordariomycetes</taxon>
        <taxon>Hypocreomycetidae</taxon>
        <taxon>Hypocreales</taxon>
        <taxon>Nectriaceae</taxon>
        <taxon>Fusarium</taxon>
        <taxon>Fusarium fujikuroi species complex</taxon>
    </lineage>
</organism>
<dbReference type="Proteomes" id="UP000582016">
    <property type="component" value="Unassembled WGS sequence"/>
</dbReference>